<reference evidence="1" key="1">
    <citation type="submission" date="2023-02" db="EMBL/GenBank/DDBJ databases">
        <title>Proposal of a novel subspecies: Alicyclobacillus hesperidum subspecies aegle.</title>
        <authorList>
            <person name="Goto K."/>
            <person name="Fujii T."/>
            <person name="Yasui K."/>
            <person name="Mochida K."/>
            <person name="Kato-Tanaka Y."/>
            <person name="Morohoshi S."/>
            <person name="An S.Y."/>
            <person name="Kasai H."/>
            <person name="Yokota A."/>
        </authorList>
    </citation>
    <scope>NUCLEOTIDE SEQUENCE</scope>
    <source>
        <strain evidence="1">DSM 12766</strain>
    </source>
</reference>
<dbReference type="EMBL" id="BSRA01000009">
    <property type="protein sequence ID" value="GLV14170.1"/>
    <property type="molecule type" value="Genomic_DNA"/>
</dbReference>
<sequence length="96" mass="10684">MAGRSYFQAHADKRMPGAPVTAKRDKLLACNQGGTAGDKQLPSLRGRELFAIFSFSLTNERVKGGYVLYEIAHWTRNSPRIQIVFRSARPSGIAKF</sequence>
<accession>A0AA37TXJ4</accession>
<organism evidence="1 2">
    <name type="scientific">Alicyclobacillus hesperidum</name>
    <dbReference type="NCBI Taxonomy" id="89784"/>
    <lineage>
        <taxon>Bacteria</taxon>
        <taxon>Bacillati</taxon>
        <taxon>Bacillota</taxon>
        <taxon>Bacilli</taxon>
        <taxon>Bacillales</taxon>
        <taxon>Alicyclobacillaceae</taxon>
        <taxon>Alicyclobacillus</taxon>
    </lineage>
</organism>
<dbReference type="AlphaFoldDB" id="A0AA37TXJ4"/>
<evidence type="ECO:0000313" key="2">
    <source>
        <dbReference type="Proteomes" id="UP001157137"/>
    </source>
</evidence>
<proteinExistence type="predicted"/>
<evidence type="ECO:0000313" key="1">
    <source>
        <dbReference type="EMBL" id="GLV14170.1"/>
    </source>
</evidence>
<name>A0AA37TXJ4_9BACL</name>
<protein>
    <submittedName>
        <fullName evidence="1">Uncharacterized protein</fullName>
    </submittedName>
</protein>
<dbReference type="Proteomes" id="UP001157137">
    <property type="component" value="Unassembled WGS sequence"/>
</dbReference>
<gene>
    <name evidence="1" type="ORF">Heshes_18540</name>
</gene>
<comment type="caution">
    <text evidence="1">The sequence shown here is derived from an EMBL/GenBank/DDBJ whole genome shotgun (WGS) entry which is preliminary data.</text>
</comment>